<dbReference type="AlphaFoldDB" id="A0A4D9E5W0"/>
<dbReference type="Proteomes" id="UP000297703">
    <property type="component" value="Unassembled WGS sequence"/>
</dbReference>
<feature type="compositionally biased region" description="Low complexity" evidence="1">
    <location>
        <begin position="78"/>
        <end position="87"/>
    </location>
</feature>
<sequence length="123" mass="12848">MHSCTLPWAVQGLCTWERFPHGEREARLPRAVAQQSLLAAPGAVTGWGEGRLRPSPMGLELSPNPLQEGQAKRPAVTPALPLGAARPGPVPGSQALATCPAQPRASLSGGHWGLVKLGLPQTL</sequence>
<keyword evidence="3" id="KW-1185">Reference proteome</keyword>
<evidence type="ECO:0000313" key="3">
    <source>
        <dbReference type="Proteomes" id="UP000297703"/>
    </source>
</evidence>
<proteinExistence type="predicted"/>
<accession>A0A4D9E5W0</accession>
<protein>
    <submittedName>
        <fullName evidence="2">Solute carrier family 12 member 9</fullName>
    </submittedName>
</protein>
<organism evidence="2 3">
    <name type="scientific">Platysternon megacephalum</name>
    <name type="common">big-headed turtle</name>
    <dbReference type="NCBI Taxonomy" id="55544"/>
    <lineage>
        <taxon>Eukaryota</taxon>
        <taxon>Metazoa</taxon>
        <taxon>Chordata</taxon>
        <taxon>Craniata</taxon>
        <taxon>Vertebrata</taxon>
        <taxon>Euteleostomi</taxon>
        <taxon>Archelosauria</taxon>
        <taxon>Testudinata</taxon>
        <taxon>Testudines</taxon>
        <taxon>Cryptodira</taxon>
        <taxon>Durocryptodira</taxon>
        <taxon>Testudinoidea</taxon>
        <taxon>Platysternidae</taxon>
        <taxon>Platysternon</taxon>
    </lineage>
</organism>
<feature type="region of interest" description="Disordered" evidence="1">
    <location>
        <begin position="45"/>
        <end position="95"/>
    </location>
</feature>
<evidence type="ECO:0000313" key="2">
    <source>
        <dbReference type="EMBL" id="TFK05816.1"/>
    </source>
</evidence>
<comment type="caution">
    <text evidence="2">The sequence shown here is derived from an EMBL/GenBank/DDBJ whole genome shotgun (WGS) entry which is preliminary data.</text>
</comment>
<name>A0A4D9E5W0_9SAUR</name>
<reference evidence="2 3" key="2">
    <citation type="submission" date="2019-04" db="EMBL/GenBank/DDBJ databases">
        <title>The genome sequence of big-headed turtle.</title>
        <authorList>
            <person name="Gong S."/>
        </authorList>
    </citation>
    <scope>NUCLEOTIDE SEQUENCE [LARGE SCALE GENOMIC DNA]</scope>
    <source>
        <strain evidence="2">DO16091913</strain>
        <tissue evidence="2">Muscle</tissue>
    </source>
</reference>
<dbReference type="EMBL" id="QXTE01000107">
    <property type="protein sequence ID" value="TFK05816.1"/>
    <property type="molecule type" value="Genomic_DNA"/>
</dbReference>
<reference evidence="2 3" key="1">
    <citation type="submission" date="2019-04" db="EMBL/GenBank/DDBJ databases">
        <title>Draft genome of the big-headed turtle Platysternon megacephalum.</title>
        <authorList>
            <person name="Gong S."/>
        </authorList>
    </citation>
    <scope>NUCLEOTIDE SEQUENCE [LARGE SCALE GENOMIC DNA]</scope>
    <source>
        <strain evidence="2">DO16091913</strain>
        <tissue evidence="2">Muscle</tissue>
    </source>
</reference>
<gene>
    <name evidence="2" type="ORF">DR999_PMT11443</name>
</gene>
<evidence type="ECO:0000256" key="1">
    <source>
        <dbReference type="SAM" id="MobiDB-lite"/>
    </source>
</evidence>